<gene>
    <name evidence="6" type="ORF">DD666_16600</name>
</gene>
<evidence type="ECO:0000259" key="4">
    <source>
        <dbReference type="PROSITE" id="PS51077"/>
    </source>
</evidence>
<dbReference type="PROSITE" id="PS51077">
    <property type="entry name" value="HTH_ICLR"/>
    <property type="match status" value="1"/>
</dbReference>
<feature type="domain" description="HTH iclR-type" evidence="4">
    <location>
        <begin position="2"/>
        <end position="63"/>
    </location>
</feature>
<dbReference type="PANTHER" id="PTHR30136">
    <property type="entry name" value="HELIX-TURN-HELIX TRANSCRIPTIONAL REGULATOR, ICLR FAMILY"/>
    <property type="match status" value="1"/>
</dbReference>
<evidence type="ECO:0000313" key="6">
    <source>
        <dbReference type="EMBL" id="HBP31020.1"/>
    </source>
</evidence>
<dbReference type="PROSITE" id="PS51078">
    <property type="entry name" value="ICLR_ED"/>
    <property type="match status" value="1"/>
</dbReference>
<dbReference type="GO" id="GO:0045892">
    <property type="term" value="P:negative regulation of DNA-templated transcription"/>
    <property type="evidence" value="ECO:0007669"/>
    <property type="project" value="TreeGrafter"/>
</dbReference>
<dbReference type="Gene3D" id="1.10.10.10">
    <property type="entry name" value="Winged helix-like DNA-binding domain superfamily/Winged helix DNA-binding domain"/>
    <property type="match status" value="1"/>
</dbReference>
<sequence>MTSASEKICRILSCLSDRRICKLTDIARFTGLDLSSVLRILKDLEKLDFVEREPQTKEYTLGREIYAMHHAMVARQDIRALARPALVRMARKYGDSLILSIPSNWESVCVDTCLGDYPIRANYLEIGSRRPLGVGAGSLVLLAALSDAQQQMYLPCIHEQIDKRYPMFNQSMLKTHIALCRQQQYAVLCDVVVNQMGGIGVAIRAPDGTPIAALSLASLSERILSRQDSIAADLIQEARLIEKTHFPAR</sequence>
<dbReference type="InterPro" id="IPR014757">
    <property type="entry name" value="Tscrpt_reg_IclR_C"/>
</dbReference>
<evidence type="ECO:0000259" key="5">
    <source>
        <dbReference type="PROSITE" id="PS51078"/>
    </source>
</evidence>
<dbReference type="InterPro" id="IPR050707">
    <property type="entry name" value="HTH_MetabolicPath_Reg"/>
</dbReference>
<dbReference type="GO" id="GO:0003700">
    <property type="term" value="F:DNA-binding transcription factor activity"/>
    <property type="evidence" value="ECO:0007669"/>
    <property type="project" value="InterPro"/>
</dbReference>
<keyword evidence="1" id="KW-0805">Transcription regulation</keyword>
<dbReference type="InterPro" id="IPR036388">
    <property type="entry name" value="WH-like_DNA-bd_sf"/>
</dbReference>
<dbReference type="Gene3D" id="3.30.450.40">
    <property type="match status" value="1"/>
</dbReference>
<dbReference type="Proteomes" id="UP000264036">
    <property type="component" value="Unassembled WGS sequence"/>
</dbReference>
<dbReference type="InterPro" id="IPR029016">
    <property type="entry name" value="GAF-like_dom_sf"/>
</dbReference>
<dbReference type="PANTHER" id="PTHR30136:SF39">
    <property type="entry name" value="TRANSCRIPTIONAL REGULATORY PROTEIN"/>
    <property type="match status" value="1"/>
</dbReference>
<dbReference type="InterPro" id="IPR005471">
    <property type="entry name" value="Tscrpt_reg_IclR_N"/>
</dbReference>
<reference evidence="6 7" key="1">
    <citation type="journal article" date="2018" name="Nat. Biotechnol.">
        <title>A standardized bacterial taxonomy based on genome phylogeny substantially revises the tree of life.</title>
        <authorList>
            <person name="Parks D.H."/>
            <person name="Chuvochina M."/>
            <person name="Waite D.W."/>
            <person name="Rinke C."/>
            <person name="Skarshewski A."/>
            <person name="Chaumeil P.A."/>
            <person name="Hugenholtz P."/>
        </authorList>
    </citation>
    <scope>NUCLEOTIDE SEQUENCE [LARGE SCALE GENOMIC DNA]</scope>
    <source>
        <strain evidence="6">UBA10707</strain>
    </source>
</reference>
<protein>
    <submittedName>
        <fullName evidence="6">IclR family transcriptional regulator</fullName>
    </submittedName>
</protein>
<dbReference type="AlphaFoldDB" id="A0A356LJ34"/>
<dbReference type="SUPFAM" id="SSF55781">
    <property type="entry name" value="GAF domain-like"/>
    <property type="match status" value="1"/>
</dbReference>
<dbReference type="GO" id="GO:0003677">
    <property type="term" value="F:DNA binding"/>
    <property type="evidence" value="ECO:0007669"/>
    <property type="project" value="UniProtKB-KW"/>
</dbReference>
<feature type="domain" description="IclR-ED" evidence="5">
    <location>
        <begin position="64"/>
        <end position="249"/>
    </location>
</feature>
<evidence type="ECO:0000256" key="3">
    <source>
        <dbReference type="ARBA" id="ARBA00023163"/>
    </source>
</evidence>
<accession>A0A356LJ34</accession>
<dbReference type="Pfam" id="PF01614">
    <property type="entry name" value="IclR_C"/>
    <property type="match status" value="1"/>
</dbReference>
<evidence type="ECO:0000256" key="1">
    <source>
        <dbReference type="ARBA" id="ARBA00023015"/>
    </source>
</evidence>
<evidence type="ECO:0000256" key="2">
    <source>
        <dbReference type="ARBA" id="ARBA00023125"/>
    </source>
</evidence>
<proteinExistence type="predicted"/>
<dbReference type="EMBL" id="DOEK01000035">
    <property type="protein sequence ID" value="HBP31020.1"/>
    <property type="molecule type" value="Genomic_DNA"/>
</dbReference>
<keyword evidence="2" id="KW-0238">DNA-binding</keyword>
<organism evidence="6 7">
    <name type="scientific">Advenella kashmirensis</name>
    <dbReference type="NCBI Taxonomy" id="310575"/>
    <lineage>
        <taxon>Bacteria</taxon>
        <taxon>Pseudomonadati</taxon>
        <taxon>Pseudomonadota</taxon>
        <taxon>Betaproteobacteria</taxon>
        <taxon>Burkholderiales</taxon>
        <taxon>Alcaligenaceae</taxon>
    </lineage>
</organism>
<dbReference type="Pfam" id="PF09339">
    <property type="entry name" value="HTH_IclR"/>
    <property type="match status" value="1"/>
</dbReference>
<dbReference type="CDD" id="cd00090">
    <property type="entry name" value="HTH_ARSR"/>
    <property type="match status" value="1"/>
</dbReference>
<name>A0A356LJ34_9BURK</name>
<dbReference type="InterPro" id="IPR036390">
    <property type="entry name" value="WH_DNA-bd_sf"/>
</dbReference>
<dbReference type="SUPFAM" id="SSF46785">
    <property type="entry name" value="Winged helix' DNA-binding domain"/>
    <property type="match status" value="1"/>
</dbReference>
<dbReference type="SMART" id="SM00346">
    <property type="entry name" value="HTH_ICLR"/>
    <property type="match status" value="1"/>
</dbReference>
<keyword evidence="3" id="KW-0804">Transcription</keyword>
<comment type="caution">
    <text evidence="6">The sequence shown here is derived from an EMBL/GenBank/DDBJ whole genome shotgun (WGS) entry which is preliminary data.</text>
</comment>
<evidence type="ECO:0000313" key="7">
    <source>
        <dbReference type="Proteomes" id="UP000264036"/>
    </source>
</evidence>
<dbReference type="InterPro" id="IPR011991">
    <property type="entry name" value="ArsR-like_HTH"/>
</dbReference>